<evidence type="ECO:0000313" key="2">
    <source>
        <dbReference type="EMBL" id="RPB06522.1"/>
    </source>
</evidence>
<dbReference type="Proteomes" id="UP000277580">
    <property type="component" value="Unassembled WGS sequence"/>
</dbReference>
<keyword evidence="1" id="KW-0472">Membrane</keyword>
<reference evidence="2 3" key="1">
    <citation type="journal article" date="2018" name="Nat. Ecol. Evol.">
        <title>Pezizomycetes genomes reveal the molecular basis of ectomycorrhizal truffle lifestyle.</title>
        <authorList>
            <person name="Murat C."/>
            <person name="Payen T."/>
            <person name="Noel B."/>
            <person name="Kuo A."/>
            <person name="Morin E."/>
            <person name="Chen J."/>
            <person name="Kohler A."/>
            <person name="Krizsan K."/>
            <person name="Balestrini R."/>
            <person name="Da Silva C."/>
            <person name="Montanini B."/>
            <person name="Hainaut M."/>
            <person name="Levati E."/>
            <person name="Barry K.W."/>
            <person name="Belfiori B."/>
            <person name="Cichocki N."/>
            <person name="Clum A."/>
            <person name="Dockter R.B."/>
            <person name="Fauchery L."/>
            <person name="Guy J."/>
            <person name="Iotti M."/>
            <person name="Le Tacon F."/>
            <person name="Lindquist E.A."/>
            <person name="Lipzen A."/>
            <person name="Malagnac F."/>
            <person name="Mello A."/>
            <person name="Molinier V."/>
            <person name="Miyauchi S."/>
            <person name="Poulain J."/>
            <person name="Riccioni C."/>
            <person name="Rubini A."/>
            <person name="Sitrit Y."/>
            <person name="Splivallo R."/>
            <person name="Traeger S."/>
            <person name="Wang M."/>
            <person name="Zifcakova L."/>
            <person name="Wipf D."/>
            <person name="Zambonelli A."/>
            <person name="Paolocci F."/>
            <person name="Nowrousian M."/>
            <person name="Ottonello S."/>
            <person name="Baldrian P."/>
            <person name="Spatafora J.W."/>
            <person name="Henrissat B."/>
            <person name="Nagy L.G."/>
            <person name="Aury J.M."/>
            <person name="Wincker P."/>
            <person name="Grigoriev I.V."/>
            <person name="Bonfante P."/>
            <person name="Martin F.M."/>
        </authorList>
    </citation>
    <scope>NUCLEOTIDE SEQUENCE [LARGE SCALE GENOMIC DNA]</scope>
    <source>
        <strain evidence="2 3">CCBAS932</strain>
    </source>
</reference>
<dbReference type="OrthoDB" id="5406607at2759"/>
<dbReference type="AlphaFoldDB" id="A0A3N4KB05"/>
<feature type="transmembrane region" description="Helical" evidence="1">
    <location>
        <begin position="538"/>
        <end position="563"/>
    </location>
</feature>
<accession>A0A3N4KB05</accession>
<proteinExistence type="predicted"/>
<name>A0A3N4KB05_9PEZI</name>
<organism evidence="2 3">
    <name type="scientific">Morchella conica CCBAS932</name>
    <dbReference type="NCBI Taxonomy" id="1392247"/>
    <lineage>
        <taxon>Eukaryota</taxon>
        <taxon>Fungi</taxon>
        <taxon>Dikarya</taxon>
        <taxon>Ascomycota</taxon>
        <taxon>Pezizomycotina</taxon>
        <taxon>Pezizomycetes</taxon>
        <taxon>Pezizales</taxon>
        <taxon>Morchellaceae</taxon>
        <taxon>Morchella</taxon>
    </lineage>
</organism>
<gene>
    <name evidence="2" type="ORF">P167DRAFT_115948</name>
</gene>
<evidence type="ECO:0000313" key="3">
    <source>
        <dbReference type="Proteomes" id="UP000277580"/>
    </source>
</evidence>
<feature type="transmembrane region" description="Helical" evidence="1">
    <location>
        <begin position="497"/>
        <end position="518"/>
    </location>
</feature>
<dbReference type="InParanoid" id="A0A3N4KB05"/>
<sequence>MDYTNSTQGVPFDRESRVCRHSDWMDVFTFLALDFGLRAVTVLTPPGSTGLQSALICLWSLISPAYGVRRALLAIGFPETEMGDSELEESLKKAWLRLTARFTGGKRSELEMALRSGALCMLVPSSVRIGSSLKPESAFPVSRKTTPKSLSNPKTSQLEALPLEPINTLMTSVHGQYPSDIKPLYGPWNQPVDDEAGEEFASPAEYSLVKVPSSFSVFSIIAEGEPESLTQAIRQWVSNKGSPSAGARGAGVPGDSQKAVPLRLSSNERVVKAICTIFQILYGSYEIYRMGGDHLRKYGYAAYEFTIIPYLTMSLMNLLVSCVRPTYPSMYIVHYRGKVPPGTMTKEGKKPTDTGLSYTSLYDNQRMTIDADQVKPVLSPSKAVPVDMTEDRNGNQNSDYPKYWWSPSDCLELERNVSGAIGYVYGDFTRKKDLREIKRHHFFDIHTWKNRFLENPIFTPFVLTIYILLYYTAPYILIQILTGFDRGNSTPLQRGFIIMWIASGQICPDLIELVACFLPDKSGPRKSDSIYPKVRMIILGILHLTLIGFPTCAGVYMVASMILEGNTCTSL</sequence>
<evidence type="ECO:0000256" key="1">
    <source>
        <dbReference type="SAM" id="Phobius"/>
    </source>
</evidence>
<keyword evidence="3" id="KW-1185">Reference proteome</keyword>
<dbReference type="EMBL" id="ML119298">
    <property type="protein sequence ID" value="RPB06522.1"/>
    <property type="molecule type" value="Genomic_DNA"/>
</dbReference>
<feature type="transmembrane region" description="Helical" evidence="1">
    <location>
        <begin position="457"/>
        <end position="477"/>
    </location>
</feature>
<keyword evidence="1" id="KW-1133">Transmembrane helix</keyword>
<protein>
    <submittedName>
        <fullName evidence="2">Uncharacterized protein</fullName>
    </submittedName>
</protein>
<keyword evidence="1" id="KW-0812">Transmembrane</keyword>
<feature type="transmembrane region" description="Helical" evidence="1">
    <location>
        <begin position="300"/>
        <end position="320"/>
    </location>
</feature>